<proteinExistence type="predicted"/>
<gene>
    <name evidence="1" type="ORF">BDM02DRAFT_3110918</name>
</gene>
<dbReference type="Proteomes" id="UP000886501">
    <property type="component" value="Unassembled WGS sequence"/>
</dbReference>
<name>A0ACB6ZPZ4_THEGA</name>
<reference evidence="1" key="1">
    <citation type="submission" date="2019-10" db="EMBL/GenBank/DDBJ databases">
        <authorList>
            <consortium name="DOE Joint Genome Institute"/>
            <person name="Kuo A."/>
            <person name="Miyauchi S."/>
            <person name="Kiss E."/>
            <person name="Drula E."/>
            <person name="Kohler A."/>
            <person name="Sanchez-Garcia M."/>
            <person name="Andreopoulos B."/>
            <person name="Barry K.W."/>
            <person name="Bonito G."/>
            <person name="Buee M."/>
            <person name="Carver A."/>
            <person name="Chen C."/>
            <person name="Cichocki N."/>
            <person name="Clum A."/>
            <person name="Culley D."/>
            <person name="Crous P.W."/>
            <person name="Fauchery L."/>
            <person name="Girlanda M."/>
            <person name="Hayes R."/>
            <person name="Keri Z."/>
            <person name="Labutti K."/>
            <person name="Lipzen A."/>
            <person name="Lombard V."/>
            <person name="Magnuson J."/>
            <person name="Maillard F."/>
            <person name="Morin E."/>
            <person name="Murat C."/>
            <person name="Nolan M."/>
            <person name="Ohm R."/>
            <person name="Pangilinan J."/>
            <person name="Pereira M."/>
            <person name="Perotto S."/>
            <person name="Peter M."/>
            <person name="Riley R."/>
            <person name="Sitrit Y."/>
            <person name="Stielow B."/>
            <person name="Szollosi G."/>
            <person name="Zifcakova L."/>
            <person name="Stursova M."/>
            <person name="Spatafora J.W."/>
            <person name="Tedersoo L."/>
            <person name="Vaario L.-M."/>
            <person name="Yamada A."/>
            <person name="Yan M."/>
            <person name="Wang P."/>
            <person name="Xu J."/>
            <person name="Bruns T."/>
            <person name="Baldrian P."/>
            <person name="Vilgalys R."/>
            <person name="Henrissat B."/>
            <person name="Grigoriev I.V."/>
            <person name="Hibbett D."/>
            <person name="Nagy L.G."/>
            <person name="Martin F.M."/>
        </authorList>
    </citation>
    <scope>NUCLEOTIDE SEQUENCE</scope>
    <source>
        <strain evidence="1">P2</strain>
    </source>
</reference>
<reference evidence="1" key="2">
    <citation type="journal article" date="2020" name="Nat. Commun.">
        <title>Large-scale genome sequencing of mycorrhizal fungi provides insights into the early evolution of symbiotic traits.</title>
        <authorList>
            <person name="Miyauchi S."/>
            <person name="Kiss E."/>
            <person name="Kuo A."/>
            <person name="Drula E."/>
            <person name="Kohler A."/>
            <person name="Sanchez-Garcia M."/>
            <person name="Morin E."/>
            <person name="Andreopoulos B."/>
            <person name="Barry K.W."/>
            <person name="Bonito G."/>
            <person name="Buee M."/>
            <person name="Carver A."/>
            <person name="Chen C."/>
            <person name="Cichocki N."/>
            <person name="Clum A."/>
            <person name="Culley D."/>
            <person name="Crous P.W."/>
            <person name="Fauchery L."/>
            <person name="Girlanda M."/>
            <person name="Hayes R.D."/>
            <person name="Keri Z."/>
            <person name="LaButti K."/>
            <person name="Lipzen A."/>
            <person name="Lombard V."/>
            <person name="Magnuson J."/>
            <person name="Maillard F."/>
            <person name="Murat C."/>
            <person name="Nolan M."/>
            <person name="Ohm R.A."/>
            <person name="Pangilinan J."/>
            <person name="Pereira M.F."/>
            <person name="Perotto S."/>
            <person name="Peter M."/>
            <person name="Pfister S."/>
            <person name="Riley R."/>
            <person name="Sitrit Y."/>
            <person name="Stielow J.B."/>
            <person name="Szollosi G."/>
            <person name="Zifcakova L."/>
            <person name="Stursova M."/>
            <person name="Spatafora J.W."/>
            <person name="Tedersoo L."/>
            <person name="Vaario L.M."/>
            <person name="Yamada A."/>
            <person name="Yan M."/>
            <person name="Wang P."/>
            <person name="Xu J."/>
            <person name="Bruns T."/>
            <person name="Baldrian P."/>
            <person name="Vilgalys R."/>
            <person name="Dunand C."/>
            <person name="Henrissat B."/>
            <person name="Grigoriev I.V."/>
            <person name="Hibbett D."/>
            <person name="Nagy L.G."/>
            <person name="Martin F.M."/>
        </authorList>
    </citation>
    <scope>NUCLEOTIDE SEQUENCE</scope>
    <source>
        <strain evidence="1">P2</strain>
    </source>
</reference>
<protein>
    <submittedName>
        <fullName evidence="1">Uncharacterized protein</fullName>
    </submittedName>
</protein>
<evidence type="ECO:0000313" key="2">
    <source>
        <dbReference type="Proteomes" id="UP000886501"/>
    </source>
</evidence>
<accession>A0ACB6ZPZ4</accession>
<evidence type="ECO:0000313" key="1">
    <source>
        <dbReference type="EMBL" id="KAF9651211.1"/>
    </source>
</evidence>
<comment type="caution">
    <text evidence="1">The sequence shown here is derived from an EMBL/GenBank/DDBJ whole genome shotgun (WGS) entry which is preliminary data.</text>
</comment>
<keyword evidence="2" id="KW-1185">Reference proteome</keyword>
<dbReference type="EMBL" id="MU117977">
    <property type="protein sequence ID" value="KAF9651211.1"/>
    <property type="molecule type" value="Genomic_DNA"/>
</dbReference>
<organism evidence="1 2">
    <name type="scientific">Thelephora ganbajun</name>
    <name type="common">Ganba fungus</name>
    <dbReference type="NCBI Taxonomy" id="370292"/>
    <lineage>
        <taxon>Eukaryota</taxon>
        <taxon>Fungi</taxon>
        <taxon>Dikarya</taxon>
        <taxon>Basidiomycota</taxon>
        <taxon>Agaricomycotina</taxon>
        <taxon>Agaricomycetes</taxon>
        <taxon>Thelephorales</taxon>
        <taxon>Thelephoraceae</taxon>
        <taxon>Thelephora</taxon>
    </lineage>
</organism>
<sequence>MGPPGSRSRQCPVPYGATRSSRFGIHSTWNAFKKPVVDGDHGKLTSMGDVAIKFVAFYDKVDFLCIQFVGHSFGGATLFHISSTPPGEGFSPLLVSHALFLDSAFRGVHIA</sequence>